<dbReference type="NCBIfam" id="TIGR03696">
    <property type="entry name" value="Rhs_assc_core"/>
    <property type="match status" value="1"/>
</dbReference>
<feature type="compositionally biased region" description="Basic and acidic residues" evidence="1">
    <location>
        <begin position="1967"/>
        <end position="1976"/>
    </location>
</feature>
<dbReference type="PANTHER" id="PTHR32305:SF17">
    <property type="entry name" value="TRNA NUCLEASE WAPA"/>
    <property type="match status" value="1"/>
</dbReference>
<keyword evidence="2" id="KW-0472">Membrane</keyword>
<dbReference type="EMBL" id="BMSA01000001">
    <property type="protein sequence ID" value="GGT33356.1"/>
    <property type="molecule type" value="Genomic_DNA"/>
</dbReference>
<feature type="region of interest" description="Disordered" evidence="1">
    <location>
        <begin position="120"/>
        <end position="140"/>
    </location>
</feature>
<proteinExistence type="predicted"/>
<feature type="compositionally biased region" description="Low complexity" evidence="1">
    <location>
        <begin position="1977"/>
        <end position="1989"/>
    </location>
</feature>
<feature type="region of interest" description="Disordered" evidence="1">
    <location>
        <begin position="1030"/>
        <end position="1061"/>
    </location>
</feature>
<dbReference type="InterPro" id="IPR022385">
    <property type="entry name" value="Rhs_assc_core"/>
</dbReference>
<evidence type="ECO:0000256" key="2">
    <source>
        <dbReference type="SAM" id="Phobius"/>
    </source>
</evidence>
<evidence type="ECO:0000313" key="3">
    <source>
        <dbReference type="EMBL" id="GGT33356.1"/>
    </source>
</evidence>
<accession>A0A918H299</accession>
<feature type="compositionally biased region" description="Basic and acidic residues" evidence="1">
    <location>
        <begin position="1872"/>
        <end position="1890"/>
    </location>
</feature>
<feature type="transmembrane region" description="Helical" evidence="2">
    <location>
        <begin position="60"/>
        <end position="81"/>
    </location>
</feature>
<keyword evidence="2" id="KW-0812">Transmembrane</keyword>
<comment type="caution">
    <text evidence="3">The sequence shown here is derived from an EMBL/GenBank/DDBJ whole genome shotgun (WGS) entry which is preliminary data.</text>
</comment>
<feature type="region of interest" description="Disordered" evidence="1">
    <location>
        <begin position="1869"/>
        <end position="1890"/>
    </location>
</feature>
<evidence type="ECO:0000313" key="4">
    <source>
        <dbReference type="Proteomes" id="UP000646776"/>
    </source>
</evidence>
<dbReference type="Gene3D" id="2.180.10.10">
    <property type="entry name" value="RHS repeat-associated core"/>
    <property type="match status" value="1"/>
</dbReference>
<sequence length="2214" mass="234754">MTPVPAASLPSLSPAQHRGAPWSAPAVRRALPLSSWHFPNLHRESSLMFGKRTPRRRARVVVPGLALGLALSVTGGALSVAQAAERPKPLAALWQRDISRTEPVTTPGARAERARVAAYRKKNDGQAGRARAEQRADWPEAADRSLSITPAANTPVAVGELPLTLTAPKSAKRAASGTAAVQVLGHDAATRLGVKGVVLAVRAGRAGTADIGLDYGRFASAYGGGWAGRLGLVSLPRCALTTPGKAECRRTTPVASRNDIDGQSVTGTVALSAAAPTVLALAATDSGDSASGAGSYRASQLSPSATWEAGASSGAFTWSYPMSVPPAQGPTPPLALSYNSGVVDGKTASTNNQSAQAGEGFDLTVNSYVERSYGSCDEDGQTGKKDLCWKYDNASLVLNGKATELVKDDTTGVWRLENDDASTVTLSTDGDNGDDNGEYWTVTTGDGTRYVFGLNKLPGAGTERTNSVWTTPVFGDDSGEPGYDRGSAFADRAVTQAWRWNLDYVEDPHDNAMSYWYTKETNSYAKNGASTATASYVRGGHLTKVLYGQRADALFSGVTSAKVEFTYAERCTAADCSELKDSTSQNWPDVPFDAICASGADCDARSPNFFSRKRLTGVDTSVWSAGTGAFTPVDSWALAQQFLDGGDIGDTSDQTLTLKSLTRTGRAGTAVAVDPVTFTYDMRPNRVDATDDILPLSRPRIRTVTSETGAITDVTLSGPECVRGSAMPTAEDDNARSCYPQYWHVNGAEETSLDWFHKYRVLAVVTSDPAGHNDNVVDSYTYADPAWHYNDSPLTPSDERTWSVWRGYGTVTSTKGTGGNLSKVTSVYLQGMDGDRILGGDGKLDPDTRRSASVSAVPVTGLSVPAQKDSDQFAGFLRQRITYNGTTPVTVSVDDPWSQRTATQHKSYADTEAYFVRTAKATTSVHLTASGTWRSRTTSTAFDDQGMASRVDDTGDTATSGDESCTRTWYARNASAGITSLISRTRVVGRACSVADTALSLPANTGTAGDVLSDTATVYDNATATVWSATQTPTKGEATWKGRPAGYPATATGGERNPASWQTAGRTTYDVLGRPLTTTDADGNPTTVAYTPTTTGPLTRTQTTNSKTQKSYTFFDPARGLTTKAYDTNNYLTETEYDALGRTTSVWLPNRSHSGGQKATYVFRYSVTAGAPSWTSMGTLKADGDTYLTSYTVYDSMLRVLQTQTPGATGGRILTDTRYDSRGLAYETYEDIFDAAAPSGTYSRAEYGETPSLTKTGYDAAGRPVSTAFLVGGVQKWQTTTSYTGDSTATTGVPGGSATRTVTDALGRTVEQRRYAGTSAADTEFGGAVGADHTGTRYAYRPDGRKKTLTGPDGAVWTYGYDLYGRQTSLADPDKGTTTTGFTPLDQVSWTKDSTGHAVISAYDALGRVTDTWKSAAGADLGTASVLAAQKTDANKLSHFAYDTVPGGKGKPASSTRYTGGATGPAYVQSVTAYDTLYHATGTRLTLPADDPMVSSKALASNVLDFSSYYNVDGTLQWTKEPAAGGLAAETIEYGYSDRGLATTLTAGGQGVVLGTTYTDLSQVSTRRLGVSEATGVAKLDVVHDYEDGTGRLLRTEVRGQTHAYDALNLSYAYDTAGNVTGISDATTLGGAGAADHQCFGYDGYQRLTDVWTPAGGDCATTRSTAGLGGAAPYWTSYAYGDSGQRTTETEHGTGGSTTTTYCYRAGATQPHTLMATTTTPTCDGVGAQYGYDTAGNTVKRPDDKNTQSLLWNDEGDLARVTEPAAAGGTTSTTDYVYDAAGELLVRRDTQGESVLYLGGSELHLDTAGGTSRYWAQRYYKQGDSTLALRSNESGTAKLTWLAGDNHGTSTVAVDAGTQAVTRRYTTPFGESRGKEADWPDDKAFLGKPKDASTGLTQVGAREYDAGIGQFISVDPVLQEGAAQTLNGYSYATQNPATVSDPSGLGVPECMSGVITGCSNGVPDEDSVYHPEREHGTASSTSTGSTGSTDTRQNELGRRAAAAYRWATYSGMTLPAHYYLNPNATQLVSMWFMGATPSAYRFDERDKMTQDVKRHIWLDVVRRYLSHRKGTKVGETIKGLDYKTAYGAAMNDLPLKGMMAGEVSDAITQLLGDNDPDTAEGATRAALGSFNLKATVTGYNKLTRRGSVEFTITQSMTVESLTRGVSKEGYEGGAKDPMASRLSSTAAKAFPEGQKDLTMTFQWSENLLMPDPGR</sequence>
<name>A0A918H299_9ACTN</name>
<organism evidence="3 4">
    <name type="scientific">Streptomyces phaeofaciens</name>
    <dbReference type="NCBI Taxonomy" id="68254"/>
    <lineage>
        <taxon>Bacteria</taxon>
        <taxon>Bacillati</taxon>
        <taxon>Actinomycetota</taxon>
        <taxon>Actinomycetes</taxon>
        <taxon>Kitasatosporales</taxon>
        <taxon>Streptomycetaceae</taxon>
        <taxon>Streptomyces</taxon>
    </lineage>
</organism>
<feature type="compositionally biased region" description="Low complexity" evidence="1">
    <location>
        <begin position="1085"/>
        <end position="1104"/>
    </location>
</feature>
<reference evidence="3" key="2">
    <citation type="submission" date="2020-09" db="EMBL/GenBank/DDBJ databases">
        <authorList>
            <person name="Sun Q."/>
            <person name="Ohkuma M."/>
        </authorList>
    </citation>
    <scope>NUCLEOTIDE SEQUENCE</scope>
    <source>
        <strain evidence="3">JCM 4125</strain>
    </source>
</reference>
<feature type="region of interest" description="Disordered" evidence="1">
    <location>
        <begin position="1"/>
        <end position="20"/>
    </location>
</feature>
<feature type="region of interest" description="Disordered" evidence="1">
    <location>
        <begin position="1962"/>
        <end position="1995"/>
    </location>
</feature>
<protein>
    <submittedName>
        <fullName evidence="3">Uncharacterized protein</fullName>
    </submittedName>
</protein>
<keyword evidence="4" id="KW-1185">Reference proteome</keyword>
<feature type="compositionally biased region" description="Basic and acidic residues" evidence="1">
    <location>
        <begin position="130"/>
        <end position="140"/>
    </location>
</feature>
<feature type="region of interest" description="Disordered" evidence="1">
    <location>
        <begin position="1075"/>
        <end position="1108"/>
    </location>
</feature>
<reference evidence="3" key="1">
    <citation type="journal article" date="2014" name="Int. J. Syst. Evol. Microbiol.">
        <title>Complete genome sequence of Corynebacterium casei LMG S-19264T (=DSM 44701T), isolated from a smear-ripened cheese.</title>
        <authorList>
            <consortium name="US DOE Joint Genome Institute (JGI-PGF)"/>
            <person name="Walter F."/>
            <person name="Albersmeier A."/>
            <person name="Kalinowski J."/>
            <person name="Ruckert C."/>
        </authorList>
    </citation>
    <scope>NUCLEOTIDE SEQUENCE</scope>
    <source>
        <strain evidence="3">JCM 4125</strain>
    </source>
</reference>
<dbReference type="InterPro" id="IPR050708">
    <property type="entry name" value="T6SS_VgrG/RHS"/>
</dbReference>
<dbReference type="Proteomes" id="UP000646776">
    <property type="component" value="Unassembled WGS sequence"/>
</dbReference>
<feature type="compositionally biased region" description="Low complexity" evidence="1">
    <location>
        <begin position="1"/>
        <end position="15"/>
    </location>
</feature>
<keyword evidence="2" id="KW-1133">Transmembrane helix</keyword>
<dbReference type="PANTHER" id="PTHR32305">
    <property type="match status" value="1"/>
</dbReference>
<evidence type="ECO:0000256" key="1">
    <source>
        <dbReference type="SAM" id="MobiDB-lite"/>
    </source>
</evidence>
<gene>
    <name evidence="3" type="ORF">GCM10010226_07090</name>
</gene>